<dbReference type="Gene3D" id="3.40.50.300">
    <property type="entry name" value="P-loop containing nucleotide triphosphate hydrolases"/>
    <property type="match status" value="1"/>
</dbReference>
<dbReference type="OrthoDB" id="408152at2759"/>
<dbReference type="InterPro" id="IPR040632">
    <property type="entry name" value="Sulfotransfer_4"/>
</dbReference>
<gene>
    <name evidence="1" type="ORF">BOTCAL_0086g00160</name>
</gene>
<comment type="caution">
    <text evidence="1">The sequence shown here is derived from an EMBL/GenBank/DDBJ whole genome shotgun (WGS) entry which is preliminary data.</text>
</comment>
<organism evidence="1 2">
    <name type="scientific">Botryotinia calthae</name>
    <dbReference type="NCBI Taxonomy" id="38488"/>
    <lineage>
        <taxon>Eukaryota</taxon>
        <taxon>Fungi</taxon>
        <taxon>Dikarya</taxon>
        <taxon>Ascomycota</taxon>
        <taxon>Pezizomycotina</taxon>
        <taxon>Leotiomycetes</taxon>
        <taxon>Helotiales</taxon>
        <taxon>Sclerotiniaceae</taxon>
        <taxon>Botryotinia</taxon>
    </lineage>
</organism>
<evidence type="ECO:0000313" key="1">
    <source>
        <dbReference type="EMBL" id="TEY71798.1"/>
    </source>
</evidence>
<dbReference type="Proteomes" id="UP000297299">
    <property type="component" value="Unassembled WGS sequence"/>
</dbReference>
<keyword evidence="2" id="KW-1185">Reference proteome</keyword>
<dbReference type="EMBL" id="PHWZ01000086">
    <property type="protein sequence ID" value="TEY71798.1"/>
    <property type="molecule type" value="Genomic_DNA"/>
</dbReference>
<evidence type="ECO:0000313" key="2">
    <source>
        <dbReference type="Proteomes" id="UP000297299"/>
    </source>
</evidence>
<sequence length="90" mass="10590">MSKSAVHETMRLATFDYTFPKPWTGQEKLAAYMLKHVDYIRSVVSAENLLEFRPLDGWEVLCQFLRKIFLEEPLPCINKGRNTANVFWDH</sequence>
<dbReference type="Pfam" id="PF17784">
    <property type="entry name" value="Sulfotransfer_4"/>
    <property type="match status" value="1"/>
</dbReference>
<dbReference type="AlphaFoldDB" id="A0A4Y8D7X1"/>
<name>A0A4Y8D7X1_9HELO</name>
<reference evidence="1 2" key="1">
    <citation type="submission" date="2017-11" db="EMBL/GenBank/DDBJ databases">
        <title>Comparative genomics of Botrytis spp.</title>
        <authorList>
            <person name="Valero-Jimenez C.A."/>
            <person name="Tapia P."/>
            <person name="Veloso J."/>
            <person name="Silva-Moreno E."/>
            <person name="Staats M."/>
            <person name="Valdes J.H."/>
            <person name="Van Kan J.A.L."/>
        </authorList>
    </citation>
    <scope>NUCLEOTIDE SEQUENCE [LARGE SCALE GENOMIC DNA]</scope>
    <source>
        <strain evidence="1 2">MUCL2830</strain>
    </source>
</reference>
<proteinExistence type="predicted"/>
<protein>
    <submittedName>
        <fullName evidence="1">Uncharacterized protein</fullName>
    </submittedName>
</protein>
<dbReference type="InterPro" id="IPR027417">
    <property type="entry name" value="P-loop_NTPase"/>
</dbReference>
<accession>A0A4Y8D7X1</accession>